<protein>
    <submittedName>
        <fullName evidence="1">Uncharacterized protein</fullName>
    </submittedName>
</protein>
<comment type="caution">
    <text evidence="1">The sequence shown here is derived from an EMBL/GenBank/DDBJ whole genome shotgun (WGS) entry which is preliminary data.</text>
</comment>
<dbReference type="EMBL" id="MTYH01000014">
    <property type="protein sequence ID" value="PNP46982.1"/>
    <property type="molecule type" value="Genomic_DNA"/>
</dbReference>
<dbReference type="OrthoDB" id="4899875at2759"/>
<name>A0A2K0TN69_9HYPO</name>
<reference evidence="1 2" key="1">
    <citation type="submission" date="2017-02" db="EMBL/GenBank/DDBJ databases">
        <title>Genomes of Trichoderma spp. with biocontrol activity.</title>
        <authorList>
            <person name="Gardiner D."/>
            <person name="Kazan K."/>
            <person name="Vos C."/>
            <person name="Harvey P."/>
        </authorList>
    </citation>
    <scope>NUCLEOTIDE SEQUENCE [LARGE SCALE GENOMIC DNA]</scope>
    <source>
        <strain evidence="1 2">A5MH</strain>
    </source>
</reference>
<evidence type="ECO:0000313" key="1">
    <source>
        <dbReference type="EMBL" id="PNP46982.1"/>
    </source>
</evidence>
<proteinExistence type="predicted"/>
<dbReference type="Proteomes" id="UP000236546">
    <property type="component" value="Unassembled WGS sequence"/>
</dbReference>
<organism evidence="1 2">
    <name type="scientific">Trichoderma gamsii</name>
    <dbReference type="NCBI Taxonomy" id="398673"/>
    <lineage>
        <taxon>Eukaryota</taxon>
        <taxon>Fungi</taxon>
        <taxon>Dikarya</taxon>
        <taxon>Ascomycota</taxon>
        <taxon>Pezizomycotina</taxon>
        <taxon>Sordariomycetes</taxon>
        <taxon>Hypocreomycetidae</taxon>
        <taxon>Hypocreales</taxon>
        <taxon>Hypocreaceae</taxon>
        <taxon>Trichoderma</taxon>
    </lineage>
</organism>
<sequence length="178" mass="19893">MIEKYWFILNQSHYPPPHLPKSGFGIGNRAICWGHIILDLTIPDGVINWSEEESWDLDWERDTGLEPGLAASLRAPIRARTLPPAKQQTQLAFERTVKNYEEFDTLDRYIIPVDPEFIGTILGAEAVAARIEQTKSVQLLGLGDSWSIFMITGIIVARGAKEKPEKSGISEAMSSTAR</sequence>
<accession>A0A2K0TN69</accession>
<evidence type="ECO:0000313" key="2">
    <source>
        <dbReference type="Proteomes" id="UP000236546"/>
    </source>
</evidence>
<dbReference type="AlphaFoldDB" id="A0A2K0TN69"/>
<gene>
    <name evidence="1" type="ORF">TGAMA5MH_01935</name>
</gene>